<dbReference type="AlphaFoldDB" id="A0AAV9D3Z6"/>
<dbReference type="EMBL" id="JAUJYO010000016">
    <property type="protein sequence ID" value="KAK1294848.1"/>
    <property type="molecule type" value="Genomic_DNA"/>
</dbReference>
<dbReference type="Proteomes" id="UP001180020">
    <property type="component" value="Unassembled WGS sequence"/>
</dbReference>
<gene>
    <name evidence="3" type="ORF">QJS10_CPA16g01412</name>
</gene>
<sequence>MKRGHFKMKGGDEASASASGGSKPFKKKMTMMMKKNKSRMGGGKGLSLEAFANAKTGSSDYNPSLIKKEREFYKNAKLVHKYKKSLKQQHPLEDHPPLPATFEDIDECELDAKKKKKNKSLQSLRQEYEKRCEEEEKARIEREAMLKAKKEEQAQAEARRKELRQKMFKRTRSGQPVMKYRIEHALQGILKSSE</sequence>
<evidence type="ECO:0000256" key="2">
    <source>
        <dbReference type="SAM" id="MobiDB-lite"/>
    </source>
</evidence>
<evidence type="ECO:0000313" key="3">
    <source>
        <dbReference type="EMBL" id="KAK1294848.1"/>
    </source>
</evidence>
<dbReference type="GO" id="GO:0005634">
    <property type="term" value="C:nucleus"/>
    <property type="evidence" value="ECO:0007669"/>
    <property type="project" value="TreeGrafter"/>
</dbReference>
<accession>A0AAV9D3Z6</accession>
<feature type="region of interest" description="Disordered" evidence="2">
    <location>
        <begin position="1"/>
        <end position="28"/>
    </location>
</feature>
<dbReference type="Pfam" id="PF08524">
    <property type="entry name" value="rRNA_processing"/>
    <property type="match status" value="1"/>
</dbReference>
<reference evidence="3" key="2">
    <citation type="submission" date="2023-06" db="EMBL/GenBank/DDBJ databases">
        <authorList>
            <person name="Ma L."/>
            <person name="Liu K.-W."/>
            <person name="Li Z."/>
            <person name="Hsiao Y.-Y."/>
            <person name="Qi Y."/>
            <person name="Fu T."/>
            <person name="Tang G."/>
            <person name="Zhang D."/>
            <person name="Sun W.-H."/>
            <person name="Liu D.-K."/>
            <person name="Li Y."/>
            <person name="Chen G.-Z."/>
            <person name="Liu X.-D."/>
            <person name="Liao X.-Y."/>
            <person name="Jiang Y.-T."/>
            <person name="Yu X."/>
            <person name="Hao Y."/>
            <person name="Huang J."/>
            <person name="Zhao X.-W."/>
            <person name="Ke S."/>
            <person name="Chen Y.-Y."/>
            <person name="Wu W.-L."/>
            <person name="Hsu J.-L."/>
            <person name="Lin Y.-F."/>
            <person name="Huang M.-D."/>
            <person name="Li C.-Y."/>
            <person name="Huang L."/>
            <person name="Wang Z.-W."/>
            <person name="Zhao X."/>
            <person name="Zhong W.-Y."/>
            <person name="Peng D.-H."/>
            <person name="Ahmad S."/>
            <person name="Lan S."/>
            <person name="Zhang J.-S."/>
            <person name="Tsai W.-C."/>
            <person name="Van De Peer Y."/>
            <person name="Liu Z.-J."/>
        </authorList>
    </citation>
    <scope>NUCLEOTIDE SEQUENCE</scope>
    <source>
        <strain evidence="3">CP</strain>
        <tissue evidence="3">Leaves</tissue>
    </source>
</reference>
<keyword evidence="1" id="KW-0175">Coiled coil</keyword>
<dbReference type="PANTHER" id="PTHR15657">
    <property type="entry name" value="THYROID TRANSCRIPTION FACTOR 1-ASSOCIATED PROTEIN 26"/>
    <property type="match status" value="1"/>
</dbReference>
<protein>
    <submittedName>
        <fullName evidence="3">Uncharacterized protein</fullName>
    </submittedName>
</protein>
<keyword evidence="4" id="KW-1185">Reference proteome</keyword>
<feature type="coiled-coil region" evidence="1">
    <location>
        <begin position="118"/>
        <end position="166"/>
    </location>
</feature>
<name>A0AAV9D3Z6_ACOCL</name>
<dbReference type="PANTHER" id="PTHR15657:SF1">
    <property type="entry name" value="THYROID TRANSCRIPTION FACTOR 1-ASSOCIATED PROTEIN 26"/>
    <property type="match status" value="1"/>
</dbReference>
<reference evidence="3" key="1">
    <citation type="journal article" date="2023" name="Nat. Commun.">
        <title>Diploid and tetraploid genomes of Acorus and the evolution of monocots.</title>
        <authorList>
            <person name="Ma L."/>
            <person name="Liu K.W."/>
            <person name="Li Z."/>
            <person name="Hsiao Y.Y."/>
            <person name="Qi Y."/>
            <person name="Fu T."/>
            <person name="Tang G.D."/>
            <person name="Zhang D."/>
            <person name="Sun W.H."/>
            <person name="Liu D.K."/>
            <person name="Li Y."/>
            <person name="Chen G.Z."/>
            <person name="Liu X.D."/>
            <person name="Liao X.Y."/>
            <person name="Jiang Y.T."/>
            <person name="Yu X."/>
            <person name="Hao Y."/>
            <person name="Huang J."/>
            <person name="Zhao X.W."/>
            <person name="Ke S."/>
            <person name="Chen Y.Y."/>
            <person name="Wu W.L."/>
            <person name="Hsu J.L."/>
            <person name="Lin Y.F."/>
            <person name="Huang M.D."/>
            <person name="Li C.Y."/>
            <person name="Huang L."/>
            <person name="Wang Z.W."/>
            <person name="Zhao X."/>
            <person name="Zhong W.Y."/>
            <person name="Peng D.H."/>
            <person name="Ahmad S."/>
            <person name="Lan S."/>
            <person name="Zhang J.S."/>
            <person name="Tsai W.C."/>
            <person name="Van de Peer Y."/>
            <person name="Liu Z.J."/>
        </authorList>
    </citation>
    <scope>NUCLEOTIDE SEQUENCE</scope>
    <source>
        <strain evidence="3">CP</strain>
    </source>
</reference>
<organism evidence="3 4">
    <name type="scientific">Acorus calamus</name>
    <name type="common">Sweet flag</name>
    <dbReference type="NCBI Taxonomy" id="4465"/>
    <lineage>
        <taxon>Eukaryota</taxon>
        <taxon>Viridiplantae</taxon>
        <taxon>Streptophyta</taxon>
        <taxon>Embryophyta</taxon>
        <taxon>Tracheophyta</taxon>
        <taxon>Spermatophyta</taxon>
        <taxon>Magnoliopsida</taxon>
        <taxon>Liliopsida</taxon>
        <taxon>Acoraceae</taxon>
        <taxon>Acorus</taxon>
    </lineage>
</organism>
<feature type="compositionally biased region" description="Low complexity" evidence="2">
    <location>
        <begin position="13"/>
        <end position="23"/>
    </location>
</feature>
<evidence type="ECO:0000256" key="1">
    <source>
        <dbReference type="SAM" id="Coils"/>
    </source>
</evidence>
<comment type="caution">
    <text evidence="3">The sequence shown here is derived from an EMBL/GenBank/DDBJ whole genome shotgun (WGS) entry which is preliminary data.</text>
</comment>
<evidence type="ECO:0000313" key="4">
    <source>
        <dbReference type="Proteomes" id="UP001180020"/>
    </source>
</evidence>
<proteinExistence type="predicted"/>
<dbReference type="InterPro" id="IPR013730">
    <property type="entry name" value="Fyv7/TAP26"/>
</dbReference>